<accession>A0A1H1H6Q4</accession>
<evidence type="ECO:0000313" key="1">
    <source>
        <dbReference type="EMBL" id="SDR20768.1"/>
    </source>
</evidence>
<gene>
    <name evidence="1" type="ORF">SAMN04489765_3838</name>
</gene>
<reference evidence="2" key="1">
    <citation type="submission" date="2016-10" db="EMBL/GenBank/DDBJ databases">
        <authorList>
            <person name="Varghese N."/>
            <person name="Submissions S."/>
        </authorList>
    </citation>
    <scope>NUCLEOTIDE SEQUENCE [LARGE SCALE GENOMIC DNA]</scope>
    <source>
        <strain evidence="2">DSM 44142</strain>
    </source>
</reference>
<proteinExistence type="predicted"/>
<protein>
    <submittedName>
        <fullName evidence="1">Uncharacterized protein</fullName>
    </submittedName>
</protein>
<evidence type="ECO:0000313" key="2">
    <source>
        <dbReference type="Proteomes" id="UP000183053"/>
    </source>
</evidence>
<name>A0A1H1H6Q4_9ACTN</name>
<organism evidence="1 2">
    <name type="scientific">Tsukamurella pulmonis</name>
    <dbReference type="NCBI Taxonomy" id="47312"/>
    <lineage>
        <taxon>Bacteria</taxon>
        <taxon>Bacillati</taxon>
        <taxon>Actinomycetota</taxon>
        <taxon>Actinomycetes</taxon>
        <taxon>Mycobacteriales</taxon>
        <taxon>Tsukamurellaceae</taxon>
        <taxon>Tsukamurella</taxon>
    </lineage>
</organism>
<keyword evidence="2" id="KW-1185">Reference proteome</keyword>
<dbReference type="Proteomes" id="UP000183053">
    <property type="component" value="Unassembled WGS sequence"/>
</dbReference>
<dbReference type="AlphaFoldDB" id="A0A1H1H6Q4"/>
<sequence>MLGGPRVVKEWSARQQAKALHVGTYEAAVENMLRRMRNQNDLASQFYLLPGAP</sequence>
<dbReference type="EMBL" id="FNLF01000002">
    <property type="protein sequence ID" value="SDR20768.1"/>
    <property type="molecule type" value="Genomic_DNA"/>
</dbReference>